<dbReference type="Proteomes" id="UP001596012">
    <property type="component" value="Unassembled WGS sequence"/>
</dbReference>
<accession>A0ABV8Z515</accession>
<name>A0ABV8Z515_9ACTN</name>
<protein>
    <submittedName>
        <fullName evidence="2">Uncharacterized protein</fullName>
    </submittedName>
</protein>
<comment type="caution">
    <text evidence="2">The sequence shown here is derived from an EMBL/GenBank/DDBJ whole genome shotgun (WGS) entry which is preliminary data.</text>
</comment>
<reference evidence="3" key="1">
    <citation type="journal article" date="2019" name="Int. J. Syst. Evol. Microbiol.">
        <title>The Global Catalogue of Microorganisms (GCM) 10K type strain sequencing project: providing services to taxonomists for standard genome sequencing and annotation.</title>
        <authorList>
            <consortium name="The Broad Institute Genomics Platform"/>
            <consortium name="The Broad Institute Genome Sequencing Center for Infectious Disease"/>
            <person name="Wu L."/>
            <person name="Ma J."/>
        </authorList>
    </citation>
    <scope>NUCLEOTIDE SEQUENCE [LARGE SCALE GENOMIC DNA]</scope>
    <source>
        <strain evidence="3">DT43</strain>
    </source>
</reference>
<organism evidence="2 3">
    <name type="scientific">Streptomyces xiangluensis</name>
    <dbReference type="NCBI Taxonomy" id="2665720"/>
    <lineage>
        <taxon>Bacteria</taxon>
        <taxon>Bacillati</taxon>
        <taxon>Actinomycetota</taxon>
        <taxon>Actinomycetes</taxon>
        <taxon>Kitasatosporales</taxon>
        <taxon>Streptomycetaceae</taxon>
        <taxon>Streptomyces</taxon>
    </lineage>
</organism>
<evidence type="ECO:0000256" key="1">
    <source>
        <dbReference type="SAM" id="SignalP"/>
    </source>
</evidence>
<evidence type="ECO:0000313" key="2">
    <source>
        <dbReference type="EMBL" id="MFC4471872.1"/>
    </source>
</evidence>
<sequence>MRSRAVVTTTLFAAVALVGVLASQAQAAPALPLPLPAPAAAPAAESLITEGLTVEGPLVNNISLPTTK</sequence>
<dbReference type="RefSeq" id="WP_386354674.1">
    <property type="nucleotide sequence ID" value="NZ_JBHSFG010000102.1"/>
</dbReference>
<feature type="signal peptide" evidence="1">
    <location>
        <begin position="1"/>
        <end position="27"/>
    </location>
</feature>
<proteinExistence type="predicted"/>
<keyword evidence="3" id="KW-1185">Reference proteome</keyword>
<gene>
    <name evidence="2" type="ORF">ACFPH6_46570</name>
</gene>
<keyword evidence="1" id="KW-0732">Signal</keyword>
<evidence type="ECO:0000313" key="3">
    <source>
        <dbReference type="Proteomes" id="UP001596012"/>
    </source>
</evidence>
<feature type="chain" id="PRO_5046595555" evidence="1">
    <location>
        <begin position="28"/>
        <end position="68"/>
    </location>
</feature>
<dbReference type="EMBL" id="JBHSFG010000102">
    <property type="protein sequence ID" value="MFC4471872.1"/>
    <property type="molecule type" value="Genomic_DNA"/>
</dbReference>